<dbReference type="AlphaFoldDB" id="A0A3S0ZJK9"/>
<dbReference type="Gene3D" id="3.10.110.10">
    <property type="entry name" value="Ubiquitin Conjugating Enzyme"/>
    <property type="match status" value="1"/>
</dbReference>
<feature type="domain" description="UBC core" evidence="2">
    <location>
        <begin position="3"/>
        <end position="163"/>
    </location>
</feature>
<sequence length="261" mass="28950">MTSKAGCVFKEFHALSRNIDKLTDGQAQVELEDEEDQPEELMRFSLSVCPNAGYYKGARVNFRVRVTGKYPSEPPIAECLNQIYHPNVDISGPGNPNSICVNLLDEDWQPEVGLDGCVIAILFLFHHPNLDDALSHVFSGSSTENDLKDFAENVKSSIEGEEVEGMHFDILVAKDCPTTTNSENGPLDTTTENVTHNTTSDGIKVTDPLKKAEDSEEPIRSAYQGQTNNSDTEKDESCQLPLVILQHEFQPCYFILKLIAL</sequence>
<organism evidence="3 4">
    <name type="scientific">Elysia chlorotica</name>
    <name type="common">Eastern emerald elysia</name>
    <name type="synonym">Sea slug</name>
    <dbReference type="NCBI Taxonomy" id="188477"/>
    <lineage>
        <taxon>Eukaryota</taxon>
        <taxon>Metazoa</taxon>
        <taxon>Spiralia</taxon>
        <taxon>Lophotrochozoa</taxon>
        <taxon>Mollusca</taxon>
        <taxon>Gastropoda</taxon>
        <taxon>Heterobranchia</taxon>
        <taxon>Euthyneura</taxon>
        <taxon>Panpulmonata</taxon>
        <taxon>Sacoglossa</taxon>
        <taxon>Placobranchoidea</taxon>
        <taxon>Plakobranchidae</taxon>
        <taxon>Elysia</taxon>
    </lineage>
</organism>
<name>A0A3S0ZJK9_ELYCH</name>
<feature type="compositionally biased region" description="Basic and acidic residues" evidence="1">
    <location>
        <begin position="207"/>
        <end position="219"/>
    </location>
</feature>
<dbReference type="Pfam" id="PF00179">
    <property type="entry name" value="UQ_con"/>
    <property type="match status" value="1"/>
</dbReference>
<evidence type="ECO:0000313" key="4">
    <source>
        <dbReference type="Proteomes" id="UP000271974"/>
    </source>
</evidence>
<evidence type="ECO:0000313" key="3">
    <source>
        <dbReference type="EMBL" id="RUS79226.1"/>
    </source>
</evidence>
<dbReference type="PANTHER" id="PTHR24068">
    <property type="entry name" value="UBIQUITIN-CONJUGATING ENZYME E2"/>
    <property type="match status" value="1"/>
</dbReference>
<keyword evidence="4" id="KW-1185">Reference proteome</keyword>
<accession>A0A3S0ZJK9</accession>
<dbReference type="InterPro" id="IPR000608">
    <property type="entry name" value="UBC"/>
</dbReference>
<evidence type="ECO:0000256" key="1">
    <source>
        <dbReference type="SAM" id="MobiDB-lite"/>
    </source>
</evidence>
<protein>
    <recommendedName>
        <fullName evidence="2">UBC core domain-containing protein</fullName>
    </recommendedName>
</protein>
<dbReference type="InterPro" id="IPR016135">
    <property type="entry name" value="UBQ-conjugating_enzyme/RWD"/>
</dbReference>
<dbReference type="SMART" id="SM00212">
    <property type="entry name" value="UBCc"/>
    <property type="match status" value="1"/>
</dbReference>
<dbReference type="CDD" id="cd23794">
    <property type="entry name" value="UBCc_UBE2F_UBE2M"/>
    <property type="match status" value="1"/>
</dbReference>
<dbReference type="Proteomes" id="UP000271974">
    <property type="component" value="Unassembled WGS sequence"/>
</dbReference>
<dbReference type="STRING" id="188477.A0A3S0ZJK9"/>
<feature type="compositionally biased region" description="Polar residues" evidence="1">
    <location>
        <begin position="179"/>
        <end position="188"/>
    </location>
</feature>
<proteinExistence type="predicted"/>
<evidence type="ECO:0000259" key="2">
    <source>
        <dbReference type="PROSITE" id="PS50127"/>
    </source>
</evidence>
<dbReference type="OrthoDB" id="9978460at2759"/>
<reference evidence="3 4" key="1">
    <citation type="submission" date="2019-01" db="EMBL/GenBank/DDBJ databases">
        <title>A draft genome assembly of the solar-powered sea slug Elysia chlorotica.</title>
        <authorList>
            <person name="Cai H."/>
            <person name="Li Q."/>
            <person name="Fang X."/>
            <person name="Li J."/>
            <person name="Curtis N.E."/>
            <person name="Altenburger A."/>
            <person name="Shibata T."/>
            <person name="Feng M."/>
            <person name="Maeda T."/>
            <person name="Schwartz J.A."/>
            <person name="Shigenobu S."/>
            <person name="Lundholm N."/>
            <person name="Nishiyama T."/>
            <person name="Yang H."/>
            <person name="Hasebe M."/>
            <person name="Li S."/>
            <person name="Pierce S.K."/>
            <person name="Wang J."/>
        </authorList>
    </citation>
    <scope>NUCLEOTIDE SEQUENCE [LARGE SCALE GENOMIC DNA]</scope>
    <source>
        <strain evidence="3">EC2010</strain>
        <tissue evidence="3">Whole organism of an adult</tissue>
    </source>
</reference>
<feature type="non-terminal residue" evidence="3">
    <location>
        <position position="261"/>
    </location>
</feature>
<comment type="caution">
    <text evidence="3">The sequence shown here is derived from an EMBL/GenBank/DDBJ whole genome shotgun (WGS) entry which is preliminary data.</text>
</comment>
<feature type="compositionally biased region" description="Low complexity" evidence="1">
    <location>
        <begin position="189"/>
        <end position="199"/>
    </location>
</feature>
<feature type="region of interest" description="Disordered" evidence="1">
    <location>
        <begin position="179"/>
        <end position="234"/>
    </location>
</feature>
<gene>
    <name evidence="3" type="ORF">EGW08_013011</name>
</gene>
<dbReference type="SUPFAM" id="SSF54495">
    <property type="entry name" value="UBC-like"/>
    <property type="match status" value="1"/>
</dbReference>
<dbReference type="PROSITE" id="PS50127">
    <property type="entry name" value="UBC_2"/>
    <property type="match status" value="1"/>
</dbReference>
<dbReference type="EMBL" id="RQTK01000463">
    <property type="protein sequence ID" value="RUS79226.1"/>
    <property type="molecule type" value="Genomic_DNA"/>
</dbReference>